<evidence type="ECO:0000313" key="2">
    <source>
        <dbReference type="Proteomes" id="UP000030206"/>
    </source>
</evidence>
<proteinExistence type="predicted"/>
<evidence type="ECO:0008006" key="3">
    <source>
        <dbReference type="Google" id="ProtNLM"/>
    </source>
</evidence>
<name>A0A0A0RRZ5_9CAUD</name>
<reference evidence="1 2" key="1">
    <citation type="submission" date="2014-07" db="EMBL/GenBank/DDBJ databases">
        <title>Complete Genome of Bacillus megaterium Myophage Mater.</title>
        <authorList>
            <person name="Lancaster J.C."/>
            <person name="Hodde M.K."/>
            <person name="Hernandez A.C."/>
            <person name="Everett G.F.K."/>
        </authorList>
    </citation>
    <scope>NUCLEOTIDE SEQUENCE [LARGE SCALE GENOMIC DNA]</scope>
</reference>
<accession>A0A0A0RRZ5</accession>
<dbReference type="KEGG" id="vg:24606998"/>
<organism evidence="1 2">
    <name type="scientific">Bacillus phage Mater</name>
    <dbReference type="NCBI Taxonomy" id="1540090"/>
    <lineage>
        <taxon>Viruses</taxon>
        <taxon>Duplodnaviria</taxon>
        <taxon>Heunggongvirae</taxon>
        <taxon>Uroviricota</taxon>
        <taxon>Caudoviricetes</taxon>
        <taxon>Herelleviridae</taxon>
        <taxon>Bastillevirinae</taxon>
        <taxon>Matervirus</taxon>
        <taxon>Matervirus mater</taxon>
    </lineage>
</organism>
<dbReference type="OrthoDB" id="23402at10239"/>
<sequence>MGEAFKMKRQLLIGTLLVGMMAASIGCQKVADSQDEKSSGSQALAKKFGGTATLDLPKGEKLMNITWKDDHLWYLTRPMTKGDKAETYKFKESSNWGVLEGTIKVKEHTK</sequence>
<evidence type="ECO:0000313" key="1">
    <source>
        <dbReference type="EMBL" id="AIW03256.1"/>
    </source>
</evidence>
<dbReference type="GeneID" id="24606998"/>
<dbReference type="EMBL" id="KM236245">
    <property type="protein sequence ID" value="AIW03256.1"/>
    <property type="molecule type" value="Genomic_DNA"/>
</dbReference>
<dbReference type="PROSITE" id="PS51257">
    <property type="entry name" value="PROKAR_LIPOPROTEIN"/>
    <property type="match status" value="1"/>
</dbReference>
<keyword evidence="2" id="KW-1185">Reference proteome</keyword>
<gene>
    <name evidence="1" type="ORF">CPT_Mater99</name>
</gene>
<dbReference type="RefSeq" id="YP_009151058.1">
    <property type="nucleotide sequence ID" value="NC_027366.1"/>
</dbReference>
<protein>
    <recommendedName>
        <fullName evidence="3">Lipoprotein</fullName>
    </recommendedName>
</protein>
<dbReference type="Proteomes" id="UP000030206">
    <property type="component" value="Segment"/>
</dbReference>